<dbReference type="GO" id="GO:0003700">
    <property type="term" value="F:DNA-binding transcription factor activity"/>
    <property type="evidence" value="ECO:0007669"/>
    <property type="project" value="InterPro"/>
</dbReference>
<evidence type="ECO:0000313" key="2">
    <source>
        <dbReference type="EMBL" id="MPL64711.1"/>
    </source>
</evidence>
<dbReference type="InterPro" id="IPR036388">
    <property type="entry name" value="WH-like_DNA-bd_sf"/>
</dbReference>
<proteinExistence type="predicted"/>
<sequence length="189" mass="21954">MLEYIITSKAKRSLIKLLLTNPDTEFYVREISRRTGEPLNAVRRELGYLEKAGLVRSRNAGNLRYYAVVKEFPFYQELKKIIYATIGLGDFLTDKLRQSDRIELAFIYGSIARDEETAKSDVDLFVVGDIDEDELHSLVSDAQKEVRREINYSLMSKDEFIERLKKGDSFVKRVMDERKLVLKGNPDVY</sequence>
<comment type="caution">
    <text evidence="2">The sequence shown here is derived from an EMBL/GenBank/DDBJ whole genome shotgun (WGS) entry which is preliminary data.</text>
</comment>
<reference evidence="2" key="1">
    <citation type="submission" date="2019-08" db="EMBL/GenBank/DDBJ databases">
        <authorList>
            <person name="Kucharzyk K."/>
            <person name="Murdoch R.W."/>
            <person name="Higgins S."/>
            <person name="Loffler F."/>
        </authorList>
    </citation>
    <scope>NUCLEOTIDE SEQUENCE</scope>
</reference>
<dbReference type="EMBL" id="VSSQ01000026">
    <property type="protein sequence ID" value="MPL64711.1"/>
    <property type="molecule type" value="Genomic_DNA"/>
</dbReference>
<dbReference type="AlphaFoldDB" id="A0A644TFZ8"/>
<dbReference type="SUPFAM" id="SSF46785">
    <property type="entry name" value="Winged helix' DNA-binding domain"/>
    <property type="match status" value="1"/>
</dbReference>
<name>A0A644TFZ8_9ZZZZ</name>
<dbReference type="CDD" id="cd05403">
    <property type="entry name" value="NT_KNTase_like"/>
    <property type="match status" value="1"/>
</dbReference>
<feature type="domain" description="HTH arsR-type" evidence="1">
    <location>
        <begin position="1"/>
        <end position="80"/>
    </location>
</feature>
<evidence type="ECO:0000259" key="1">
    <source>
        <dbReference type="SMART" id="SM00418"/>
    </source>
</evidence>
<dbReference type="InterPro" id="IPR043519">
    <property type="entry name" value="NT_sf"/>
</dbReference>
<protein>
    <recommendedName>
        <fullName evidence="1">HTH arsR-type domain-containing protein</fullName>
    </recommendedName>
</protein>
<dbReference type="SUPFAM" id="SSF81301">
    <property type="entry name" value="Nucleotidyltransferase"/>
    <property type="match status" value="1"/>
</dbReference>
<organism evidence="2">
    <name type="scientific">bioreactor metagenome</name>
    <dbReference type="NCBI Taxonomy" id="1076179"/>
    <lineage>
        <taxon>unclassified sequences</taxon>
        <taxon>metagenomes</taxon>
        <taxon>ecological metagenomes</taxon>
    </lineage>
</organism>
<dbReference type="Gene3D" id="3.30.460.10">
    <property type="entry name" value="Beta Polymerase, domain 2"/>
    <property type="match status" value="1"/>
</dbReference>
<dbReference type="Pfam" id="PF18765">
    <property type="entry name" value="Polbeta"/>
    <property type="match status" value="1"/>
</dbReference>
<gene>
    <name evidence="2" type="ORF">SDC9_10369</name>
</gene>
<dbReference type="InterPro" id="IPR001845">
    <property type="entry name" value="HTH_ArsR_DNA-bd_dom"/>
</dbReference>
<dbReference type="CDD" id="cd00090">
    <property type="entry name" value="HTH_ARSR"/>
    <property type="match status" value="1"/>
</dbReference>
<dbReference type="InterPro" id="IPR041633">
    <property type="entry name" value="Polbeta"/>
</dbReference>
<dbReference type="InterPro" id="IPR036390">
    <property type="entry name" value="WH_DNA-bd_sf"/>
</dbReference>
<dbReference type="Gene3D" id="1.10.10.10">
    <property type="entry name" value="Winged helix-like DNA-binding domain superfamily/Winged helix DNA-binding domain"/>
    <property type="match status" value="1"/>
</dbReference>
<dbReference type="InterPro" id="IPR011991">
    <property type="entry name" value="ArsR-like_HTH"/>
</dbReference>
<accession>A0A644TFZ8</accession>
<dbReference type="SMART" id="SM00418">
    <property type="entry name" value="HTH_ARSR"/>
    <property type="match status" value="1"/>
</dbReference>